<dbReference type="EMBL" id="QGKW02001940">
    <property type="protein sequence ID" value="KAF2559182.1"/>
    <property type="molecule type" value="Genomic_DNA"/>
</dbReference>
<dbReference type="Proteomes" id="UP000712281">
    <property type="component" value="Unassembled WGS sequence"/>
</dbReference>
<dbReference type="EMBL" id="QGKY02001925">
    <property type="protein sequence ID" value="KAF2547596.1"/>
    <property type="molecule type" value="Genomic_DNA"/>
</dbReference>
<dbReference type="AlphaFoldDB" id="A0A8S9HR12"/>
<name>A0A8S9HR12_BRACR</name>
<sequence length="113" mass="13296">MFPRTVPSEISEEIPMNSPRKCFFGMSSESLIFGIPSELSEEIPKKFYFPTRNFRRPFSSVCPRNTVIPRTYRRYLSSEYRCFVVVMLNQNAMLGLKQIANRKNPKIHKTLNR</sequence>
<gene>
    <name evidence="2" type="ORF">F2Q68_00014942</name>
    <name evidence="1" type="ORF">F2Q70_00021398</name>
</gene>
<reference evidence="2" key="1">
    <citation type="submission" date="2019-12" db="EMBL/GenBank/DDBJ databases">
        <title>Genome sequencing and annotation of Brassica cretica.</title>
        <authorList>
            <person name="Studholme D.J."/>
            <person name="Sarris P.F."/>
        </authorList>
    </citation>
    <scope>NUCLEOTIDE SEQUENCE</scope>
    <source>
        <strain evidence="2">PFS-001/15</strain>
        <strain evidence="1">PFS-102/07</strain>
        <tissue evidence="2">Leaf</tissue>
    </source>
</reference>
<organism evidence="2 3">
    <name type="scientific">Brassica cretica</name>
    <name type="common">Mustard</name>
    <dbReference type="NCBI Taxonomy" id="69181"/>
    <lineage>
        <taxon>Eukaryota</taxon>
        <taxon>Viridiplantae</taxon>
        <taxon>Streptophyta</taxon>
        <taxon>Embryophyta</taxon>
        <taxon>Tracheophyta</taxon>
        <taxon>Spermatophyta</taxon>
        <taxon>Magnoliopsida</taxon>
        <taxon>eudicotyledons</taxon>
        <taxon>Gunneridae</taxon>
        <taxon>Pentapetalae</taxon>
        <taxon>rosids</taxon>
        <taxon>malvids</taxon>
        <taxon>Brassicales</taxon>
        <taxon>Brassicaceae</taxon>
        <taxon>Brassiceae</taxon>
        <taxon>Brassica</taxon>
    </lineage>
</organism>
<evidence type="ECO:0000313" key="3">
    <source>
        <dbReference type="Proteomes" id="UP000712281"/>
    </source>
</evidence>
<evidence type="ECO:0000313" key="1">
    <source>
        <dbReference type="EMBL" id="KAF2547596.1"/>
    </source>
</evidence>
<evidence type="ECO:0000313" key="2">
    <source>
        <dbReference type="EMBL" id="KAF2559182.1"/>
    </source>
</evidence>
<accession>A0A8S9HR12</accession>
<proteinExistence type="predicted"/>
<comment type="caution">
    <text evidence="2">The sequence shown here is derived from an EMBL/GenBank/DDBJ whole genome shotgun (WGS) entry which is preliminary data.</text>
</comment>
<protein>
    <submittedName>
        <fullName evidence="2">Uncharacterized protein</fullName>
    </submittedName>
</protein>